<dbReference type="GeneID" id="40095077"/>
<dbReference type="OrthoDB" id="33355at10239"/>
<reference evidence="1 2" key="1">
    <citation type="journal article" date="2017" name="Sci. Rep.">
        <title>Analysis of the CRISPR-Cas system in bacteriophages active on epidemic strains of Vibrio cholerae in Bangladesh.</title>
        <authorList>
            <person name="Naser I.B."/>
            <person name="Hoque M.M."/>
            <person name="Nahid M.A."/>
            <person name="Tareq T.M."/>
            <person name="Rocky M.K."/>
            <person name="Faruque S.M."/>
        </authorList>
    </citation>
    <scope>NUCLEOTIDE SEQUENCE [LARGE SCALE GENOMIC DNA]</scope>
</reference>
<name>A0A2D0Z1M6_9CAUD</name>
<proteinExistence type="predicted"/>
<accession>A0A2D0Z1M6</accession>
<sequence>MTLVRLVVDSNRPEVCYEDESKVMAIMGDYFNDIEDFTIDLVSQMFEGVSYRGLNDAHDIFVSGVGTFFQSDEYPRVWVSSEAVAQRFGRISVELPEIEFSWDTTIKKQNNSCKATN</sequence>
<organism evidence="1 2">
    <name type="scientific">Vibrio phage JSF10</name>
    <dbReference type="NCBI Taxonomy" id="1983593"/>
    <lineage>
        <taxon>Viruses</taxon>
        <taxon>Duplodnaviria</taxon>
        <taxon>Heunggongvirae</taxon>
        <taxon>Uroviricota</taxon>
        <taxon>Caudoviricetes</taxon>
        <taxon>Demerecviridae</taxon>
        <taxon>Ermolyevavirinae</taxon>
        <taxon>Jesfedecavirus</taxon>
        <taxon>Jesfedecavirus JSF10</taxon>
    </lineage>
</organism>
<dbReference type="RefSeq" id="YP_009618530.1">
    <property type="nucleotide sequence ID" value="NC_042074.1"/>
</dbReference>
<dbReference type="EMBL" id="KY883654">
    <property type="protein sequence ID" value="ASV43503.1"/>
    <property type="molecule type" value="Genomic_DNA"/>
</dbReference>
<keyword evidence="2" id="KW-1185">Reference proteome</keyword>
<dbReference type="KEGG" id="vg:40095077"/>
<evidence type="ECO:0000313" key="2">
    <source>
        <dbReference type="Proteomes" id="UP000241249"/>
    </source>
</evidence>
<protein>
    <submittedName>
        <fullName evidence="1">Uncharacterized protein</fullName>
    </submittedName>
</protein>
<evidence type="ECO:0000313" key="1">
    <source>
        <dbReference type="EMBL" id="ASV43503.1"/>
    </source>
</evidence>
<dbReference type="Proteomes" id="UP000241249">
    <property type="component" value="Segment"/>
</dbReference>